<reference evidence="1 2" key="1">
    <citation type="submission" date="2020-07" db="EMBL/GenBank/DDBJ databases">
        <title>Stappia sp., F7233, whole genome shotgun sequencing project.</title>
        <authorList>
            <person name="Jiang S."/>
            <person name="Liu Z.W."/>
            <person name="Du Z.J."/>
        </authorList>
    </citation>
    <scope>NUCLEOTIDE SEQUENCE [LARGE SCALE GENOMIC DNA]</scope>
    <source>
        <strain evidence="1 2">F7233</strain>
    </source>
</reference>
<dbReference type="InterPro" id="IPR036412">
    <property type="entry name" value="HAD-like_sf"/>
</dbReference>
<name>A0A839AI08_9HYPH</name>
<dbReference type="Gene3D" id="3.40.50.1000">
    <property type="entry name" value="HAD superfamily/HAD-like"/>
    <property type="match status" value="1"/>
</dbReference>
<dbReference type="NCBIfam" id="TIGR01509">
    <property type="entry name" value="HAD-SF-IA-v3"/>
    <property type="match status" value="1"/>
</dbReference>
<protein>
    <submittedName>
        <fullName evidence="1">HAD family phosphatase</fullName>
    </submittedName>
</protein>
<dbReference type="CDD" id="cd02603">
    <property type="entry name" value="HAD_sEH-N_like"/>
    <property type="match status" value="1"/>
</dbReference>
<dbReference type="Proteomes" id="UP000541109">
    <property type="component" value="Unassembled WGS sequence"/>
</dbReference>
<dbReference type="RefSeq" id="WP_182166563.1">
    <property type="nucleotide sequence ID" value="NZ_JACFXV010000062.1"/>
</dbReference>
<proteinExistence type="predicted"/>
<organism evidence="1 2">
    <name type="scientific">Stappia albiluteola</name>
    <dbReference type="NCBI Taxonomy" id="2758565"/>
    <lineage>
        <taxon>Bacteria</taxon>
        <taxon>Pseudomonadati</taxon>
        <taxon>Pseudomonadota</taxon>
        <taxon>Alphaproteobacteria</taxon>
        <taxon>Hyphomicrobiales</taxon>
        <taxon>Stappiaceae</taxon>
        <taxon>Stappia</taxon>
    </lineage>
</organism>
<sequence length="203" mass="22254">MTISFVIFDMAGVLYDWDTDIRLGALERLTGLSGEDIDRLIYGSEFEERAEAGDPPTGDAYLAALSRRLNHRIDRQTWISVQKAMMRPRPQTLAVASAVSEEVDTALLTNNGMMLKEALPFCAPEAIEIFGESAHVSAEFGARKPDVACYLRICERYGHKPSETLFIDDSQTNVRGAEAAGLQAHLYTDAGSLKSALHSCGIL</sequence>
<comment type="caution">
    <text evidence="1">The sequence shown here is derived from an EMBL/GenBank/DDBJ whole genome shotgun (WGS) entry which is preliminary data.</text>
</comment>
<dbReference type="SFLD" id="SFLDG01129">
    <property type="entry name" value="C1.5:_HAD__Beta-PGM__Phosphata"/>
    <property type="match status" value="1"/>
</dbReference>
<keyword evidence="2" id="KW-1185">Reference proteome</keyword>
<dbReference type="InterPro" id="IPR023198">
    <property type="entry name" value="PGP-like_dom2"/>
</dbReference>
<dbReference type="PANTHER" id="PTHR43611:SF3">
    <property type="entry name" value="FLAVIN MONONUCLEOTIDE HYDROLASE 1, CHLOROPLATIC"/>
    <property type="match status" value="1"/>
</dbReference>
<evidence type="ECO:0000313" key="2">
    <source>
        <dbReference type="Proteomes" id="UP000541109"/>
    </source>
</evidence>
<accession>A0A839AI08</accession>
<dbReference type="InterPro" id="IPR006439">
    <property type="entry name" value="HAD-SF_hydro_IA"/>
</dbReference>
<dbReference type="AlphaFoldDB" id="A0A839AI08"/>
<dbReference type="PANTHER" id="PTHR43611">
    <property type="entry name" value="ALPHA-D-GLUCOSE 1-PHOSPHATE PHOSPHATASE"/>
    <property type="match status" value="1"/>
</dbReference>
<dbReference type="Gene3D" id="1.10.150.240">
    <property type="entry name" value="Putative phosphatase, domain 2"/>
    <property type="match status" value="1"/>
</dbReference>
<evidence type="ECO:0000313" key="1">
    <source>
        <dbReference type="EMBL" id="MBA5778377.1"/>
    </source>
</evidence>
<dbReference type="EMBL" id="JACFXV010000062">
    <property type="protein sequence ID" value="MBA5778377.1"/>
    <property type="molecule type" value="Genomic_DNA"/>
</dbReference>
<dbReference type="Pfam" id="PF00702">
    <property type="entry name" value="Hydrolase"/>
    <property type="match status" value="1"/>
</dbReference>
<gene>
    <name evidence="1" type="ORF">H2509_14705</name>
</gene>
<dbReference type="SFLD" id="SFLDS00003">
    <property type="entry name" value="Haloacid_Dehalogenase"/>
    <property type="match status" value="1"/>
</dbReference>
<dbReference type="InterPro" id="IPR023214">
    <property type="entry name" value="HAD_sf"/>
</dbReference>
<dbReference type="SUPFAM" id="SSF56784">
    <property type="entry name" value="HAD-like"/>
    <property type="match status" value="1"/>
</dbReference>